<sequence length="456" mass="48314">MVSISVTSSASPSFKPSPARSWTTITSITTATVHPTYLFTLTESEPVSDFVPSSAFVESSQTSRSAVDTHPIVGTPTPTTLDTSTTFEESSTIMTSVKASSLSAVKPLAPLAHLSDFTSLENALSMSTSTYFGQPEATTSSPGSISFSIMTSVLSSTTTSTSPTISPFLGTVTGTISSDKSTSSTTAPSIGPVSSPISTDNSTTSSNSTESTSVSNTNHGNAIKPAMIVGIIIGASAFIMFALAACFVLRRRRRKIMRMQKIIGARMGHPSLGPGLGYETLHVREAATPADTKTSQVPTLPVIPEEAHTVPAYSNGPFTHAHSNPDLSMDNLYLRSERSRRAFYTQNAVSPSQQSEHSHPLTIEVCPPSREPSTYSRSSWEDASVEIIDFYGASTSTLPHEHDGGTFPPSNAKYLEACMSRDSLRSDPFDLEAPSVSNPPGSPPVPPVPTDWGTKF</sequence>
<evidence type="ECO:0000256" key="1">
    <source>
        <dbReference type="SAM" id="MobiDB-lite"/>
    </source>
</evidence>
<keyword evidence="2" id="KW-1133">Transmembrane helix</keyword>
<dbReference type="EMBL" id="MDYN01000001">
    <property type="protein sequence ID" value="OQD90953.1"/>
    <property type="molecule type" value="Genomic_DNA"/>
</dbReference>
<organism evidence="3 4">
    <name type="scientific">Penicillium antarcticum</name>
    <dbReference type="NCBI Taxonomy" id="416450"/>
    <lineage>
        <taxon>Eukaryota</taxon>
        <taxon>Fungi</taxon>
        <taxon>Dikarya</taxon>
        <taxon>Ascomycota</taxon>
        <taxon>Pezizomycotina</taxon>
        <taxon>Eurotiomycetes</taxon>
        <taxon>Eurotiomycetidae</taxon>
        <taxon>Eurotiales</taxon>
        <taxon>Aspergillaceae</taxon>
        <taxon>Penicillium</taxon>
    </lineage>
</organism>
<keyword evidence="2" id="KW-0812">Transmembrane</keyword>
<accession>A0A1V6QNZ7</accession>
<dbReference type="AlphaFoldDB" id="A0A1V6QNZ7"/>
<feature type="compositionally biased region" description="Pro residues" evidence="1">
    <location>
        <begin position="440"/>
        <end position="449"/>
    </location>
</feature>
<feature type="region of interest" description="Disordered" evidence="1">
    <location>
        <begin position="348"/>
        <end position="378"/>
    </location>
</feature>
<keyword evidence="4" id="KW-1185">Reference proteome</keyword>
<comment type="caution">
    <text evidence="3">The sequence shown here is derived from an EMBL/GenBank/DDBJ whole genome shotgun (WGS) entry which is preliminary data.</text>
</comment>
<feature type="region of interest" description="Disordered" evidence="1">
    <location>
        <begin position="177"/>
        <end position="219"/>
    </location>
</feature>
<keyword evidence="2" id="KW-0472">Membrane</keyword>
<feature type="compositionally biased region" description="Low complexity" evidence="1">
    <location>
        <begin position="194"/>
        <end position="218"/>
    </location>
</feature>
<dbReference type="STRING" id="416450.A0A1V6QNZ7"/>
<gene>
    <name evidence="3" type="ORF">PENANT_c001G00060</name>
</gene>
<evidence type="ECO:0000313" key="4">
    <source>
        <dbReference type="Proteomes" id="UP000191672"/>
    </source>
</evidence>
<feature type="region of interest" description="Disordered" evidence="1">
    <location>
        <begin position="425"/>
        <end position="456"/>
    </location>
</feature>
<protein>
    <recommendedName>
        <fullName evidence="5">Mid2 domain-containing protein</fullName>
    </recommendedName>
</protein>
<evidence type="ECO:0008006" key="5">
    <source>
        <dbReference type="Google" id="ProtNLM"/>
    </source>
</evidence>
<dbReference type="Proteomes" id="UP000191672">
    <property type="component" value="Unassembled WGS sequence"/>
</dbReference>
<feature type="transmembrane region" description="Helical" evidence="2">
    <location>
        <begin position="226"/>
        <end position="249"/>
    </location>
</feature>
<evidence type="ECO:0000256" key="2">
    <source>
        <dbReference type="SAM" id="Phobius"/>
    </source>
</evidence>
<reference evidence="4" key="1">
    <citation type="journal article" date="2017" name="Nat. Microbiol.">
        <title>Global analysis of biosynthetic gene clusters reveals vast potential of secondary metabolite production in Penicillium species.</title>
        <authorList>
            <person name="Nielsen J.C."/>
            <person name="Grijseels S."/>
            <person name="Prigent S."/>
            <person name="Ji B."/>
            <person name="Dainat J."/>
            <person name="Nielsen K.F."/>
            <person name="Frisvad J.C."/>
            <person name="Workman M."/>
            <person name="Nielsen J."/>
        </authorList>
    </citation>
    <scope>NUCLEOTIDE SEQUENCE [LARGE SCALE GENOMIC DNA]</scope>
    <source>
        <strain evidence="4">IBT 31811</strain>
    </source>
</reference>
<proteinExistence type="predicted"/>
<name>A0A1V6QNZ7_9EURO</name>
<evidence type="ECO:0000313" key="3">
    <source>
        <dbReference type="EMBL" id="OQD90953.1"/>
    </source>
</evidence>
<feature type="compositionally biased region" description="Low complexity" evidence="1">
    <location>
        <begin position="177"/>
        <end position="186"/>
    </location>
</feature>